<evidence type="ECO:0000256" key="6">
    <source>
        <dbReference type="ARBA" id="ARBA00022723"/>
    </source>
</evidence>
<evidence type="ECO:0000256" key="9">
    <source>
        <dbReference type="ARBA" id="ARBA00048348"/>
    </source>
</evidence>
<dbReference type="PANTHER" id="PTHR18952:SF141">
    <property type="entry name" value="CARBONIC ANHYDRASE"/>
    <property type="match status" value="1"/>
</dbReference>
<keyword evidence="7" id="KW-0862">Zinc</keyword>
<dbReference type="CDD" id="cd00326">
    <property type="entry name" value="alpha_CA"/>
    <property type="match status" value="1"/>
</dbReference>
<dbReference type="GO" id="GO:0008270">
    <property type="term" value="F:zinc ion binding"/>
    <property type="evidence" value="ECO:0007669"/>
    <property type="project" value="InterPro"/>
</dbReference>
<evidence type="ECO:0000259" key="10">
    <source>
        <dbReference type="PROSITE" id="PS51144"/>
    </source>
</evidence>
<evidence type="ECO:0000256" key="8">
    <source>
        <dbReference type="ARBA" id="ARBA00023239"/>
    </source>
</evidence>
<accession>A0A814NV62</accession>
<dbReference type="Proteomes" id="UP000663836">
    <property type="component" value="Unassembled WGS sequence"/>
</dbReference>
<dbReference type="Proteomes" id="UP000663864">
    <property type="component" value="Unassembled WGS sequence"/>
</dbReference>
<dbReference type="GO" id="GO:0004089">
    <property type="term" value="F:carbonate dehydratase activity"/>
    <property type="evidence" value="ECO:0007669"/>
    <property type="project" value="UniProtKB-EC"/>
</dbReference>
<comment type="subcellular location">
    <subcellularLocation>
        <location evidence="2">Secreted</location>
        <location evidence="2">Extracellular space</location>
        <location evidence="2">Extracellular matrix</location>
    </subcellularLocation>
</comment>
<dbReference type="EC" id="4.2.1.1" evidence="4"/>
<evidence type="ECO:0000313" key="12">
    <source>
        <dbReference type="EMBL" id="CAF3856667.1"/>
    </source>
</evidence>
<dbReference type="AlphaFoldDB" id="A0A814NV62"/>
<dbReference type="InterPro" id="IPR023561">
    <property type="entry name" value="Carbonic_anhydrase_a-class"/>
</dbReference>
<dbReference type="Gene3D" id="3.10.200.10">
    <property type="entry name" value="Alpha carbonic anhydrase"/>
    <property type="match status" value="1"/>
</dbReference>
<dbReference type="EMBL" id="CAJOBD010002112">
    <property type="protein sequence ID" value="CAF3856667.1"/>
    <property type="molecule type" value="Genomic_DNA"/>
</dbReference>
<dbReference type="InterPro" id="IPR001148">
    <property type="entry name" value="CA_dom"/>
</dbReference>
<evidence type="ECO:0000313" key="13">
    <source>
        <dbReference type="Proteomes" id="UP000663864"/>
    </source>
</evidence>
<evidence type="ECO:0000313" key="11">
    <source>
        <dbReference type="EMBL" id="CAF1098454.1"/>
    </source>
</evidence>
<dbReference type="InterPro" id="IPR036398">
    <property type="entry name" value="CA_dom_sf"/>
</dbReference>
<sequence length="354" mass="41241">MTTILHEGRSSIVIGSGDNRIAINLKQLKPDQTESVEFSSILIKIDGFEIEIRRPEKPTHVRSTSVTYRQDNHQKKTKAEEKLKISQSYWDYSTLYGPNMWSRIFPQLQCKKFQSPIRIYTDLCKYEPVLSRHPFIVETDKNCCQILENTGHSFQVSGQGYSYITGGPVLDVYQFLQFHMHWGINDYEGSEHVIDSIRLPAELHIVTWNTKQYRTPQEAMASEQFGGLLVFAILIKIIPNDNPDIGKLLDHLSMITYKGEKINLDYNIISLRNLMPENMQNYYTYDGSLTTPMCCESVRWVIFRERMGLSRHQLNQLRQLKHICKTDKTTNGYITRNFRPLMPLNGRIVYRSFV</sequence>
<evidence type="ECO:0000256" key="2">
    <source>
        <dbReference type="ARBA" id="ARBA00004498"/>
    </source>
</evidence>
<feature type="domain" description="Alpha-carbonic anhydrase" evidence="10">
    <location>
        <begin position="88"/>
        <end position="353"/>
    </location>
</feature>
<keyword evidence="5" id="KW-0964">Secreted</keyword>
<dbReference type="EMBL" id="CAJNOT010000868">
    <property type="protein sequence ID" value="CAF1098454.1"/>
    <property type="molecule type" value="Genomic_DNA"/>
</dbReference>
<keyword evidence="8" id="KW-0456">Lyase</keyword>
<dbReference type="GO" id="GO:0005737">
    <property type="term" value="C:cytoplasm"/>
    <property type="evidence" value="ECO:0007669"/>
    <property type="project" value="TreeGrafter"/>
</dbReference>
<keyword evidence="5" id="KW-0272">Extracellular matrix</keyword>
<evidence type="ECO:0000256" key="5">
    <source>
        <dbReference type="ARBA" id="ARBA00022530"/>
    </source>
</evidence>
<comment type="catalytic activity">
    <reaction evidence="9">
        <text>hydrogencarbonate + H(+) = CO2 + H2O</text>
        <dbReference type="Rhea" id="RHEA:10748"/>
        <dbReference type="ChEBI" id="CHEBI:15377"/>
        <dbReference type="ChEBI" id="CHEBI:15378"/>
        <dbReference type="ChEBI" id="CHEBI:16526"/>
        <dbReference type="ChEBI" id="CHEBI:17544"/>
        <dbReference type="EC" id="4.2.1.1"/>
    </reaction>
</comment>
<dbReference type="PROSITE" id="PS51144">
    <property type="entry name" value="ALPHA_CA_2"/>
    <property type="match status" value="1"/>
</dbReference>
<proteinExistence type="inferred from homology"/>
<dbReference type="SMART" id="SM01057">
    <property type="entry name" value="Carb_anhydrase"/>
    <property type="match status" value="1"/>
</dbReference>
<evidence type="ECO:0000256" key="3">
    <source>
        <dbReference type="ARBA" id="ARBA00010718"/>
    </source>
</evidence>
<evidence type="ECO:0000256" key="7">
    <source>
        <dbReference type="ARBA" id="ARBA00022833"/>
    </source>
</evidence>
<comment type="cofactor">
    <cofactor evidence="1">
        <name>Zn(2+)</name>
        <dbReference type="ChEBI" id="CHEBI:29105"/>
    </cofactor>
</comment>
<keyword evidence="6" id="KW-0479">Metal-binding</keyword>
<evidence type="ECO:0000256" key="1">
    <source>
        <dbReference type="ARBA" id="ARBA00001947"/>
    </source>
</evidence>
<gene>
    <name evidence="12" type="ORF">JBS370_LOCUS18548</name>
    <name evidence="11" type="ORF">ZHD862_LOCUS17464</name>
</gene>
<dbReference type="SUPFAM" id="SSF51069">
    <property type="entry name" value="Carbonic anhydrase"/>
    <property type="match status" value="1"/>
</dbReference>
<organism evidence="11 13">
    <name type="scientific">Rotaria sordida</name>
    <dbReference type="NCBI Taxonomy" id="392033"/>
    <lineage>
        <taxon>Eukaryota</taxon>
        <taxon>Metazoa</taxon>
        <taxon>Spiralia</taxon>
        <taxon>Gnathifera</taxon>
        <taxon>Rotifera</taxon>
        <taxon>Eurotatoria</taxon>
        <taxon>Bdelloidea</taxon>
        <taxon>Philodinida</taxon>
        <taxon>Philodinidae</taxon>
        <taxon>Rotaria</taxon>
    </lineage>
</organism>
<evidence type="ECO:0000256" key="4">
    <source>
        <dbReference type="ARBA" id="ARBA00012925"/>
    </source>
</evidence>
<comment type="caution">
    <text evidence="11">The sequence shown here is derived from an EMBL/GenBank/DDBJ whole genome shotgun (WGS) entry which is preliminary data.</text>
</comment>
<name>A0A814NV62_9BILA</name>
<comment type="similarity">
    <text evidence="3">Belongs to the alpha-carbonic anhydrase family.</text>
</comment>
<protein>
    <recommendedName>
        <fullName evidence="4">carbonic anhydrase</fullName>
        <ecNumber evidence="4">4.2.1.1</ecNumber>
    </recommendedName>
</protein>
<dbReference type="PANTHER" id="PTHR18952">
    <property type="entry name" value="CARBONIC ANHYDRASE"/>
    <property type="match status" value="1"/>
</dbReference>
<reference evidence="11" key="1">
    <citation type="submission" date="2021-02" db="EMBL/GenBank/DDBJ databases">
        <authorList>
            <person name="Nowell W R."/>
        </authorList>
    </citation>
    <scope>NUCLEOTIDE SEQUENCE</scope>
</reference>
<dbReference type="Pfam" id="PF00194">
    <property type="entry name" value="Carb_anhydrase"/>
    <property type="match status" value="1"/>
</dbReference>